<feature type="domain" description="PTS EIIA type-2" evidence="7">
    <location>
        <begin position="5"/>
        <end position="149"/>
    </location>
</feature>
<evidence type="ECO:0000256" key="6">
    <source>
        <dbReference type="ARBA" id="ARBA00022683"/>
    </source>
</evidence>
<sequence>MKITELLADDSILLGLKAETKEEVWGTLAHTFQEIGAVHNVELYLEDVAIRETKGTTGVGFGVAIPHAKSEGVTRPALAMARLEKGIDVQSLDGSRADLFFLIAAPIQGEDIHLRALSKLARLLIHGSFLESLRSAKTPEEVKRAIEAHES</sequence>
<dbReference type="STRING" id="1888891.DSOL_3430"/>
<organism evidence="8 9">
    <name type="scientific">Desulfosporosinus metallidurans</name>
    <dbReference type="NCBI Taxonomy" id="1888891"/>
    <lineage>
        <taxon>Bacteria</taxon>
        <taxon>Bacillati</taxon>
        <taxon>Bacillota</taxon>
        <taxon>Clostridia</taxon>
        <taxon>Eubacteriales</taxon>
        <taxon>Desulfitobacteriaceae</taxon>
        <taxon>Desulfosporosinus</taxon>
    </lineage>
</organism>
<dbReference type="AlphaFoldDB" id="A0A1Q8QQU9"/>
<comment type="caution">
    <text evidence="8">The sequence shown here is derived from an EMBL/GenBank/DDBJ whole genome shotgun (WGS) entry which is preliminary data.</text>
</comment>
<evidence type="ECO:0000259" key="7">
    <source>
        <dbReference type="PROSITE" id="PS51094"/>
    </source>
</evidence>
<keyword evidence="5" id="KW-0808">Transferase</keyword>
<evidence type="ECO:0000256" key="5">
    <source>
        <dbReference type="ARBA" id="ARBA00022679"/>
    </source>
</evidence>
<dbReference type="GO" id="GO:0008982">
    <property type="term" value="F:protein-N(PI)-phosphohistidine-sugar phosphotransferase activity"/>
    <property type="evidence" value="ECO:0007669"/>
    <property type="project" value="InterPro"/>
</dbReference>
<dbReference type="RefSeq" id="WP_235838856.1">
    <property type="nucleotide sequence ID" value="NZ_MLBF01000030.1"/>
</dbReference>
<dbReference type="PROSITE" id="PS51094">
    <property type="entry name" value="PTS_EIIA_TYPE_2"/>
    <property type="match status" value="1"/>
</dbReference>
<dbReference type="PROSITE" id="PS00372">
    <property type="entry name" value="PTS_EIIA_TYPE_2_HIS"/>
    <property type="match status" value="1"/>
</dbReference>
<dbReference type="NCBIfam" id="TIGR00848">
    <property type="entry name" value="fruA"/>
    <property type="match status" value="1"/>
</dbReference>
<dbReference type="EMBL" id="MLBF01000030">
    <property type="protein sequence ID" value="OLN29724.1"/>
    <property type="molecule type" value="Genomic_DNA"/>
</dbReference>
<dbReference type="InterPro" id="IPR016152">
    <property type="entry name" value="PTrfase/Anion_transptr"/>
</dbReference>
<protein>
    <submittedName>
        <fullName evidence="8">PTS system, fructose-specific IIA component</fullName>
    </submittedName>
</protein>
<keyword evidence="3" id="KW-0597">Phosphoprotein</keyword>
<dbReference type="PANTHER" id="PTHR47738">
    <property type="entry name" value="PTS SYSTEM FRUCTOSE-LIKE EIIA COMPONENT-RELATED"/>
    <property type="match status" value="1"/>
</dbReference>
<keyword evidence="4" id="KW-0762">Sugar transport</keyword>
<gene>
    <name evidence="8" type="ORF">DSOL_3430</name>
</gene>
<dbReference type="Proteomes" id="UP000186102">
    <property type="component" value="Unassembled WGS sequence"/>
</dbReference>
<dbReference type="FunFam" id="3.40.930.10:FF:000009">
    <property type="entry name" value="PTS system, fructose specific IIABC component"/>
    <property type="match status" value="1"/>
</dbReference>
<dbReference type="InterPro" id="IPR002178">
    <property type="entry name" value="PTS_EIIA_type-2_dom"/>
</dbReference>
<dbReference type="InterPro" id="IPR051541">
    <property type="entry name" value="PTS_SugarTrans_NitroReg"/>
</dbReference>
<proteinExistence type="predicted"/>
<evidence type="ECO:0000313" key="8">
    <source>
        <dbReference type="EMBL" id="OLN29724.1"/>
    </source>
</evidence>
<evidence type="ECO:0000256" key="4">
    <source>
        <dbReference type="ARBA" id="ARBA00022597"/>
    </source>
</evidence>
<dbReference type="GO" id="GO:0005737">
    <property type="term" value="C:cytoplasm"/>
    <property type="evidence" value="ECO:0007669"/>
    <property type="project" value="UniProtKB-SubCell"/>
</dbReference>
<dbReference type="GO" id="GO:0016020">
    <property type="term" value="C:membrane"/>
    <property type="evidence" value="ECO:0007669"/>
    <property type="project" value="InterPro"/>
</dbReference>
<evidence type="ECO:0000256" key="3">
    <source>
        <dbReference type="ARBA" id="ARBA00022553"/>
    </source>
</evidence>
<reference evidence="8 9" key="1">
    <citation type="submission" date="2016-09" db="EMBL/GenBank/DDBJ databases">
        <title>Complete genome of Desulfosporosinus sp. OL.</title>
        <authorList>
            <person name="Mardanov A."/>
            <person name="Beletsky A."/>
            <person name="Panova A."/>
            <person name="Karnachuk O."/>
            <person name="Ravin N."/>
        </authorList>
    </citation>
    <scope>NUCLEOTIDE SEQUENCE [LARGE SCALE GENOMIC DNA]</scope>
    <source>
        <strain evidence="8 9">OL</strain>
    </source>
</reference>
<evidence type="ECO:0000256" key="2">
    <source>
        <dbReference type="ARBA" id="ARBA00022448"/>
    </source>
</evidence>
<keyword evidence="6" id="KW-0598">Phosphotransferase system</keyword>
<keyword evidence="2" id="KW-0813">Transport</keyword>
<keyword evidence="9" id="KW-1185">Reference proteome</keyword>
<dbReference type="InterPro" id="IPR004715">
    <property type="entry name" value="PTS_IIA_fruc"/>
</dbReference>
<accession>A0A1Q8QQU9</accession>
<comment type="subcellular location">
    <subcellularLocation>
        <location evidence="1">Cytoplasm</location>
    </subcellularLocation>
</comment>
<dbReference type="SUPFAM" id="SSF55804">
    <property type="entry name" value="Phoshotransferase/anion transport protein"/>
    <property type="match status" value="1"/>
</dbReference>
<name>A0A1Q8QQU9_9FIRM</name>
<dbReference type="Pfam" id="PF00359">
    <property type="entry name" value="PTS_EIIA_2"/>
    <property type="match status" value="1"/>
</dbReference>
<dbReference type="GO" id="GO:0009401">
    <property type="term" value="P:phosphoenolpyruvate-dependent sugar phosphotransferase system"/>
    <property type="evidence" value="ECO:0007669"/>
    <property type="project" value="UniProtKB-KW"/>
</dbReference>
<dbReference type="Gene3D" id="3.40.930.10">
    <property type="entry name" value="Mannitol-specific EII, Chain A"/>
    <property type="match status" value="1"/>
</dbReference>
<evidence type="ECO:0000256" key="1">
    <source>
        <dbReference type="ARBA" id="ARBA00004496"/>
    </source>
</evidence>
<evidence type="ECO:0000313" key="9">
    <source>
        <dbReference type="Proteomes" id="UP000186102"/>
    </source>
</evidence>
<dbReference type="CDD" id="cd00211">
    <property type="entry name" value="PTS_IIA_fru"/>
    <property type="match status" value="1"/>
</dbReference>
<dbReference type="PANTHER" id="PTHR47738:SF2">
    <property type="entry name" value="PTS SYSTEM FRUCTOSE-LIKE EIIA COMPONENT"/>
    <property type="match status" value="1"/>
</dbReference>